<name>A0A9N8RX09_9BURK</name>
<proteinExistence type="predicted"/>
<protein>
    <submittedName>
        <fullName evidence="1">Uncharacterized protein</fullName>
    </submittedName>
</protein>
<sequence length="71" mass="7132">MRPAASSNAGAESAAITPGVVTIRPAVPGVTPRSRAICGRRPTGRYSVATNAKAQIATDMTASQPRPGDAA</sequence>
<gene>
    <name evidence="1" type="ORF">LMG31841_02444</name>
</gene>
<dbReference type="AlphaFoldDB" id="A0A9N8RX09"/>
<reference evidence="1" key="1">
    <citation type="submission" date="2021-04" db="EMBL/GenBank/DDBJ databases">
        <authorList>
            <person name="Vanwijnsberghe S."/>
        </authorList>
    </citation>
    <scope>NUCLEOTIDE SEQUENCE</scope>
    <source>
        <strain evidence="1">LMG 31841</strain>
    </source>
</reference>
<comment type="caution">
    <text evidence="1">The sequence shown here is derived from an EMBL/GenBank/DDBJ whole genome shotgun (WGS) entry which is preliminary data.</text>
</comment>
<keyword evidence="2" id="KW-1185">Reference proteome</keyword>
<organism evidence="1 2">
    <name type="scientific">Paraburkholderia saeva</name>
    <dbReference type="NCBI Taxonomy" id="2777537"/>
    <lineage>
        <taxon>Bacteria</taxon>
        <taxon>Pseudomonadati</taxon>
        <taxon>Pseudomonadota</taxon>
        <taxon>Betaproteobacteria</taxon>
        <taxon>Burkholderiales</taxon>
        <taxon>Burkholderiaceae</taxon>
        <taxon>Paraburkholderia</taxon>
    </lineage>
</organism>
<evidence type="ECO:0000313" key="2">
    <source>
        <dbReference type="Proteomes" id="UP000789704"/>
    </source>
</evidence>
<dbReference type="EMBL" id="CAJQZC010000004">
    <property type="protein sequence ID" value="CAG4897269.1"/>
    <property type="molecule type" value="Genomic_DNA"/>
</dbReference>
<dbReference type="Proteomes" id="UP000789704">
    <property type="component" value="Unassembled WGS sequence"/>
</dbReference>
<accession>A0A9N8RX09</accession>
<evidence type="ECO:0000313" key="1">
    <source>
        <dbReference type="EMBL" id="CAG4897269.1"/>
    </source>
</evidence>